<evidence type="ECO:0000259" key="2">
    <source>
        <dbReference type="PROSITE" id="PS50943"/>
    </source>
</evidence>
<dbReference type="PANTHER" id="PTHR46558">
    <property type="entry name" value="TRACRIPTIONAL REGULATORY PROTEIN-RELATED-RELATED"/>
    <property type="match status" value="1"/>
</dbReference>
<name>A0A8S5U1T0_9CAUD</name>
<proteinExistence type="predicted"/>
<dbReference type="InterPro" id="IPR010982">
    <property type="entry name" value="Lambda_DNA-bd_dom_sf"/>
</dbReference>
<dbReference type="GO" id="GO:0003677">
    <property type="term" value="F:DNA binding"/>
    <property type="evidence" value="ECO:0007669"/>
    <property type="project" value="UniProtKB-KW"/>
</dbReference>
<reference evidence="3" key="1">
    <citation type="journal article" date="2021" name="Proc. Natl. Acad. Sci. U.S.A.">
        <title>A Catalog of Tens of Thousands of Viruses from Human Metagenomes Reveals Hidden Associations with Chronic Diseases.</title>
        <authorList>
            <person name="Tisza M.J."/>
            <person name="Buck C.B."/>
        </authorList>
    </citation>
    <scope>NUCLEOTIDE SEQUENCE</scope>
    <source>
        <strain evidence="3">CtdHi7</strain>
    </source>
</reference>
<dbReference type="SMART" id="SM00530">
    <property type="entry name" value="HTH_XRE"/>
    <property type="match status" value="1"/>
</dbReference>
<accession>A0A8S5U1T0</accession>
<dbReference type="PANTHER" id="PTHR46558:SF4">
    <property type="entry name" value="DNA-BIDING PHAGE PROTEIN"/>
    <property type="match status" value="1"/>
</dbReference>
<dbReference type="SUPFAM" id="SSF47413">
    <property type="entry name" value="lambda repressor-like DNA-binding domains"/>
    <property type="match status" value="1"/>
</dbReference>
<dbReference type="EMBL" id="BK015985">
    <property type="protein sequence ID" value="DAF88386.1"/>
    <property type="molecule type" value="Genomic_DNA"/>
</dbReference>
<feature type="domain" description="HTH cro/C1-type" evidence="2">
    <location>
        <begin position="5"/>
        <end position="59"/>
    </location>
</feature>
<dbReference type="Gene3D" id="1.10.260.40">
    <property type="entry name" value="lambda repressor-like DNA-binding domains"/>
    <property type="match status" value="1"/>
</dbReference>
<dbReference type="Pfam" id="PF01381">
    <property type="entry name" value="HTH_3"/>
    <property type="match status" value="1"/>
</dbReference>
<evidence type="ECO:0000256" key="1">
    <source>
        <dbReference type="ARBA" id="ARBA00023125"/>
    </source>
</evidence>
<dbReference type="CDD" id="cd00093">
    <property type="entry name" value="HTH_XRE"/>
    <property type="match status" value="1"/>
</dbReference>
<dbReference type="PROSITE" id="PS50943">
    <property type="entry name" value="HTH_CROC1"/>
    <property type="match status" value="1"/>
</dbReference>
<keyword evidence="1" id="KW-0238">DNA-binding</keyword>
<dbReference type="InterPro" id="IPR001387">
    <property type="entry name" value="Cro/C1-type_HTH"/>
</dbReference>
<sequence length="72" mass="8174">MRVKLVKLREGRGYTQATFSKAVGISRSHYSQIETGEKEPSLKVSLKIKRVLDYPYDDIFFNAKCPVSGHKA</sequence>
<organism evidence="3">
    <name type="scientific">Siphoviridae sp. ctdHi7</name>
    <dbReference type="NCBI Taxonomy" id="2825577"/>
    <lineage>
        <taxon>Viruses</taxon>
        <taxon>Duplodnaviria</taxon>
        <taxon>Heunggongvirae</taxon>
        <taxon>Uroviricota</taxon>
        <taxon>Caudoviricetes</taxon>
    </lineage>
</organism>
<evidence type="ECO:0000313" key="3">
    <source>
        <dbReference type="EMBL" id="DAF88386.1"/>
    </source>
</evidence>
<protein>
    <submittedName>
        <fullName evidence="3">Putative transcriptional regulator</fullName>
    </submittedName>
</protein>